<dbReference type="OrthoDB" id="27885at2157"/>
<dbReference type="Gene3D" id="1.10.10.10">
    <property type="entry name" value="Winged helix-like DNA-binding domain superfamily/Winged helix DNA-binding domain"/>
    <property type="match status" value="1"/>
</dbReference>
<dbReference type="GeneID" id="56027504"/>
<dbReference type="SUPFAM" id="SSF46785">
    <property type="entry name" value="Winged helix' DNA-binding domain"/>
    <property type="match status" value="1"/>
</dbReference>
<sequence>MKYKMELTFGRYWRKFRQVVLGPIDAETKLGEPSTEPIGCTKSRADEVETEPEGTLADYDPSKLCSRRDFVTEIGVRPEELFPQLIEEHGGTLPQKEFTEFTNLSNSTISRLLQEMEDDGRIVRVQVGRENMVCLPEHAPSDGLPPTDRAESPPRI</sequence>
<proteinExistence type="predicted"/>
<dbReference type="InterPro" id="IPR036388">
    <property type="entry name" value="WH-like_DNA-bd_sf"/>
</dbReference>
<accession>A0A7D5GVR0</accession>
<organism evidence="3 4">
    <name type="scientific">Halorarum halophilum</name>
    <dbReference type="NCBI Taxonomy" id="2743090"/>
    <lineage>
        <taxon>Archaea</taxon>
        <taxon>Methanobacteriati</taxon>
        <taxon>Methanobacteriota</taxon>
        <taxon>Stenosarchaea group</taxon>
        <taxon>Halobacteria</taxon>
        <taxon>Halobacteriales</taxon>
        <taxon>Haloferacaceae</taxon>
        <taxon>Halorarum</taxon>
    </lineage>
</organism>
<evidence type="ECO:0000313" key="3">
    <source>
        <dbReference type="EMBL" id="QLG26329.1"/>
    </source>
</evidence>
<dbReference type="KEGG" id="halg:HUG10_01685"/>
<dbReference type="Pfam" id="PF24034">
    <property type="entry name" value="DUF7343"/>
    <property type="match status" value="1"/>
</dbReference>
<gene>
    <name evidence="3" type="ORF">HUG10_01685</name>
</gene>
<feature type="region of interest" description="Disordered" evidence="1">
    <location>
        <begin position="135"/>
        <end position="156"/>
    </location>
</feature>
<protein>
    <recommendedName>
        <fullName evidence="2">DUF7343 domain-containing protein</fullName>
    </recommendedName>
</protein>
<name>A0A7D5GVR0_9EURY</name>
<reference evidence="3 4" key="1">
    <citation type="submission" date="2020-07" db="EMBL/GenBank/DDBJ databases">
        <title>Gai3-2, isolated from salt lake.</title>
        <authorList>
            <person name="Cui H."/>
            <person name="Shi X."/>
        </authorList>
    </citation>
    <scope>NUCLEOTIDE SEQUENCE [LARGE SCALE GENOMIC DNA]</scope>
    <source>
        <strain evidence="3 4">Gai3-2</strain>
    </source>
</reference>
<dbReference type="InterPro" id="IPR055767">
    <property type="entry name" value="DUF7343"/>
</dbReference>
<dbReference type="AlphaFoldDB" id="A0A7D5GVR0"/>
<dbReference type="EMBL" id="CP058529">
    <property type="protein sequence ID" value="QLG26329.1"/>
    <property type="molecule type" value="Genomic_DNA"/>
</dbReference>
<keyword evidence="4" id="KW-1185">Reference proteome</keyword>
<dbReference type="RefSeq" id="WP_179167904.1">
    <property type="nucleotide sequence ID" value="NZ_CP058529.1"/>
</dbReference>
<dbReference type="Proteomes" id="UP000509750">
    <property type="component" value="Chromosome"/>
</dbReference>
<evidence type="ECO:0000313" key="4">
    <source>
        <dbReference type="Proteomes" id="UP000509750"/>
    </source>
</evidence>
<feature type="domain" description="DUF7343" evidence="2">
    <location>
        <begin position="80"/>
        <end position="136"/>
    </location>
</feature>
<evidence type="ECO:0000256" key="1">
    <source>
        <dbReference type="SAM" id="MobiDB-lite"/>
    </source>
</evidence>
<feature type="region of interest" description="Disordered" evidence="1">
    <location>
        <begin position="30"/>
        <end position="61"/>
    </location>
</feature>
<evidence type="ECO:0000259" key="2">
    <source>
        <dbReference type="Pfam" id="PF24034"/>
    </source>
</evidence>
<dbReference type="InterPro" id="IPR036390">
    <property type="entry name" value="WH_DNA-bd_sf"/>
</dbReference>